<evidence type="ECO:0000313" key="5">
    <source>
        <dbReference type="Proteomes" id="UP001326715"/>
    </source>
</evidence>
<dbReference type="EMBL" id="FPIZ01000017">
    <property type="protein sequence ID" value="SFW79406.1"/>
    <property type="molecule type" value="Genomic_DNA"/>
</dbReference>
<dbReference type="SUPFAM" id="SSF69279">
    <property type="entry name" value="Phage tail proteins"/>
    <property type="match status" value="2"/>
</dbReference>
<accession>A0A1K1S503</accession>
<reference evidence="3 5" key="2">
    <citation type="submission" date="2023-11" db="EMBL/GenBank/DDBJ databases">
        <title>MicrobeMod: A computational toolkit for identifying prokaryotic methylation and restriction-modification with nanopore sequencing.</title>
        <authorList>
            <person name="Crits-Christoph A."/>
            <person name="Kang S.C."/>
            <person name="Lee H."/>
            <person name="Ostrov N."/>
        </authorList>
    </citation>
    <scope>NUCLEOTIDE SEQUENCE [LARGE SCALE GENOMIC DNA]</scope>
    <source>
        <strain evidence="3 5">ATCC 23090</strain>
    </source>
</reference>
<keyword evidence="5" id="KW-1185">Reference proteome</keyword>
<dbReference type="EMBL" id="CP140154">
    <property type="protein sequence ID" value="WQG90708.1"/>
    <property type="molecule type" value="Genomic_DNA"/>
</dbReference>
<dbReference type="InterPro" id="IPR037026">
    <property type="entry name" value="Vgr_OB-fold_dom_sf"/>
</dbReference>
<dbReference type="SUPFAM" id="SSF69349">
    <property type="entry name" value="Phage fibre proteins"/>
    <property type="match status" value="1"/>
</dbReference>
<evidence type="ECO:0000313" key="3">
    <source>
        <dbReference type="EMBL" id="WQG90708.1"/>
    </source>
</evidence>
<feature type="domain" description="Gp5/Type VI secretion system Vgr protein OB-fold" evidence="1">
    <location>
        <begin position="368"/>
        <end position="439"/>
    </location>
</feature>
<dbReference type="InterPro" id="IPR006531">
    <property type="entry name" value="Gp5/Vgr_OB"/>
</dbReference>
<dbReference type="SUPFAM" id="SSF69255">
    <property type="entry name" value="gp5 N-terminal domain-like"/>
    <property type="match status" value="1"/>
</dbReference>
<name>A0A1K1S503_9BACT</name>
<dbReference type="Pfam" id="PF05954">
    <property type="entry name" value="Phage_GPD"/>
    <property type="match status" value="1"/>
</dbReference>
<dbReference type="Proteomes" id="UP001326715">
    <property type="component" value="Chromosome"/>
</dbReference>
<dbReference type="RefSeq" id="WP_072363755.1">
    <property type="nucleotide sequence ID" value="NZ_CP139972.1"/>
</dbReference>
<dbReference type="Gene3D" id="4.10.220.110">
    <property type="match status" value="1"/>
</dbReference>
<dbReference type="AlphaFoldDB" id="A0A1K1S503"/>
<reference evidence="2 4" key="1">
    <citation type="submission" date="2016-11" db="EMBL/GenBank/DDBJ databases">
        <authorList>
            <person name="Jaros S."/>
            <person name="Januszkiewicz K."/>
            <person name="Wedrychowicz H."/>
        </authorList>
    </citation>
    <scope>NUCLEOTIDE SEQUENCE [LARGE SCALE GENOMIC DNA]</scope>
    <source>
        <strain evidence="2 4">DSM 784</strain>
    </source>
</reference>
<evidence type="ECO:0000313" key="4">
    <source>
        <dbReference type="Proteomes" id="UP000183788"/>
    </source>
</evidence>
<dbReference type="Gene3D" id="2.30.110.50">
    <property type="match status" value="1"/>
</dbReference>
<evidence type="ECO:0000259" key="1">
    <source>
        <dbReference type="Pfam" id="PF04717"/>
    </source>
</evidence>
<dbReference type="Gene3D" id="3.55.50.10">
    <property type="entry name" value="Baseplate protein-like domains"/>
    <property type="match status" value="1"/>
</dbReference>
<gene>
    <name evidence="2" type="ORF">SAMN05661012_04798</name>
    <name evidence="3" type="ORF">SR876_04310</name>
</gene>
<dbReference type="OrthoDB" id="727155at2"/>
<dbReference type="STRING" id="1004.SAMN05661012_04798"/>
<dbReference type="Proteomes" id="UP000183788">
    <property type="component" value="Unassembled WGS sequence"/>
</dbReference>
<organism evidence="2 4">
    <name type="scientific">Chitinophaga sancti</name>
    <dbReference type="NCBI Taxonomy" id="1004"/>
    <lineage>
        <taxon>Bacteria</taxon>
        <taxon>Pseudomonadati</taxon>
        <taxon>Bacteroidota</taxon>
        <taxon>Chitinophagia</taxon>
        <taxon>Chitinophagales</taxon>
        <taxon>Chitinophagaceae</taxon>
        <taxon>Chitinophaga</taxon>
    </lineage>
</organism>
<evidence type="ECO:0000313" key="2">
    <source>
        <dbReference type="EMBL" id="SFW79406.1"/>
    </source>
</evidence>
<dbReference type="Gene3D" id="2.40.50.230">
    <property type="entry name" value="Gp5 N-terminal domain"/>
    <property type="match status" value="1"/>
</dbReference>
<dbReference type="Gene3D" id="3.10.450.190">
    <property type="match status" value="1"/>
</dbReference>
<sequence>MALYTQTAVSIGDEQFRQFYSIHLKQSMTGHHSLEIKIGYDWLLKSGKDPVSAGQSFLGKEVRMTVESMEGSGNGTPLSFNGVVTAVNFGKESNSINGHCTVYAASPTILLDGNPHIQSFETQNLASIVNTVLKTSSAFPGSPEVNPEYPSQLKYIVQYKETGFQFLHRLSQRYGEWFFYNGQRIIFGKHTAQKVSLYHQVNLVEYNITLRTVPANQSLKGQEYRNYADVDFNTNTLSTGNVDNYTQNAKTVSDKLYNKSFTYKVPHAFSSNAKEELEHTARRLQQSQMAQMVRISGRSKSTALRLGDTISIQENIFSTADHGEFFLTALEHLVDGNGEYYNRFEGIPLANAVPPMDIENIPRCEAQSAVVVENFDPKGLGRVRVRFSWQKGMTPWIRLIQPHGGGDKGFYFLPETGEEVWVDFEGGNPEAPYIIGTLYNGSGKADYGDADNNVKAIKTRSGHTIRLDDTAGQEFITINDKGGNIIVMDTNGQNISITALQNIKIQARNISILAAEAVDVSAGTYLTNSAGYDLSASAGMNIMHNAGDSITQYSVNDYKLSATNITKIASENMDVQAKNIEKTAEQVKVDSSKEEMTINSGKSVAIKSAEKSKLF</sequence>
<proteinExistence type="predicted"/>
<dbReference type="Pfam" id="PF04717">
    <property type="entry name" value="Phage_base_V"/>
    <property type="match status" value="1"/>
</dbReference>
<protein>
    <submittedName>
        <fullName evidence="3">Contractile injection system protein, VgrG/Pvc8 family</fullName>
    </submittedName>
    <submittedName>
        <fullName evidence="2">Rhs element Vgr protein</fullName>
    </submittedName>
</protein>